<evidence type="ECO:0000259" key="8">
    <source>
        <dbReference type="Pfam" id="PF02542"/>
    </source>
</evidence>
<reference evidence="9 10" key="1">
    <citation type="submission" date="2019-02" db="EMBL/GenBank/DDBJ databases">
        <authorList>
            <person name="Manzano-Marin A."/>
            <person name="Manzano-Marin A."/>
        </authorList>
    </citation>
    <scope>NUCLEOTIDE SEQUENCE [LARGE SCALE GENOMIC DNA]</scope>
    <source>
        <strain evidence="9 10">ErCikochiana</strain>
    </source>
</reference>
<dbReference type="CDD" id="cd00554">
    <property type="entry name" value="MECDP_synthase"/>
    <property type="match status" value="1"/>
</dbReference>
<comment type="subunit">
    <text evidence="2 6">Homotrimer.</text>
</comment>
<keyword evidence="4 6" id="KW-0414">Isoprene biosynthesis</keyword>
<keyword evidence="5 6" id="KW-0456">Lyase</keyword>
<protein>
    <recommendedName>
        <fullName evidence="6 7">2-C-methyl-D-erythritol 2,4-cyclodiphosphate synthase</fullName>
        <shortName evidence="6">MECDP-synthase</shortName>
        <shortName evidence="6">MECPP-synthase</shortName>
        <shortName evidence="6">MECPS</shortName>
        <ecNumber evidence="6 7">4.6.1.12</ecNumber>
    </recommendedName>
</protein>
<feature type="binding site" evidence="6">
    <location>
        <begin position="61"/>
        <end position="65"/>
    </location>
    <ligand>
        <name>4-CDP-2-C-methyl-D-erythritol 2-phosphate</name>
        <dbReference type="ChEBI" id="CHEBI:57919"/>
    </ligand>
</feature>
<feature type="binding site" evidence="6">
    <location>
        <position position="42"/>
    </location>
    <ligand>
        <name>a divalent metal cation</name>
        <dbReference type="ChEBI" id="CHEBI:60240"/>
    </ligand>
</feature>
<evidence type="ECO:0000313" key="9">
    <source>
        <dbReference type="EMBL" id="VFP83365.1"/>
    </source>
</evidence>
<feature type="binding site" evidence="6">
    <location>
        <position position="139"/>
    </location>
    <ligand>
        <name>4-CDP-2-C-methyl-D-erythritol 2-phosphate</name>
        <dbReference type="ChEBI" id="CHEBI:57919"/>
    </ligand>
</feature>
<dbReference type="Gene3D" id="3.30.1330.50">
    <property type="entry name" value="2-C-methyl-D-erythritol 2,4-cyclodiphosphate synthase"/>
    <property type="match status" value="1"/>
</dbReference>
<dbReference type="GO" id="GO:0016114">
    <property type="term" value="P:terpenoid biosynthetic process"/>
    <property type="evidence" value="ECO:0007669"/>
    <property type="project" value="InterPro"/>
</dbReference>
<comment type="caution">
    <text evidence="6">Lacks conserved residue(s) required for the propagation of feature annotation.</text>
</comment>
<dbReference type="HAMAP" id="MF_00107">
    <property type="entry name" value="IspF"/>
    <property type="match status" value="1"/>
</dbReference>
<dbReference type="EC" id="4.6.1.12" evidence="6 7"/>
<dbReference type="FunFam" id="3.30.1330.50:FF:000001">
    <property type="entry name" value="2-C-methyl-D-erythritol 2,4-cyclodiphosphate synthase"/>
    <property type="match status" value="1"/>
</dbReference>
<dbReference type="GO" id="GO:0046872">
    <property type="term" value="F:metal ion binding"/>
    <property type="evidence" value="ECO:0007669"/>
    <property type="project" value="UniProtKB-KW"/>
</dbReference>
<dbReference type="GO" id="GO:0008685">
    <property type="term" value="F:2-C-methyl-D-erythritol 2,4-cyclodiphosphate synthase activity"/>
    <property type="evidence" value="ECO:0007669"/>
    <property type="project" value="UniProtKB-UniRule"/>
</dbReference>
<evidence type="ECO:0000256" key="2">
    <source>
        <dbReference type="ARBA" id="ARBA00011233"/>
    </source>
</evidence>
<feature type="binding site" evidence="6">
    <location>
        <position position="10"/>
    </location>
    <ligand>
        <name>a divalent metal cation</name>
        <dbReference type="ChEBI" id="CHEBI:60240"/>
    </ligand>
</feature>
<evidence type="ECO:0000256" key="5">
    <source>
        <dbReference type="ARBA" id="ARBA00023239"/>
    </source>
</evidence>
<dbReference type="SUPFAM" id="SSF69765">
    <property type="entry name" value="IpsF-like"/>
    <property type="match status" value="1"/>
</dbReference>
<dbReference type="GO" id="GO:0019288">
    <property type="term" value="P:isopentenyl diphosphate biosynthetic process, methylerythritol 4-phosphate pathway"/>
    <property type="evidence" value="ECO:0007669"/>
    <property type="project" value="UniProtKB-UniRule"/>
</dbReference>
<comment type="cofactor">
    <cofactor evidence="6">
        <name>a divalent metal cation</name>
        <dbReference type="ChEBI" id="CHEBI:60240"/>
    </cofactor>
    <text evidence="6">Binds 1 divalent metal cation per subunit.</text>
</comment>
<dbReference type="Proteomes" id="UP000294368">
    <property type="component" value="Chromosome"/>
</dbReference>
<feature type="site" description="Transition state stabilizer" evidence="6">
    <location>
        <position position="34"/>
    </location>
</feature>
<name>A0A451DAT5_9GAMM</name>
<evidence type="ECO:0000256" key="6">
    <source>
        <dbReference type="HAMAP-Rule" id="MF_00107"/>
    </source>
</evidence>
<feature type="domain" description="2-C-methyl-D-erythritol 2,4-cyclodiphosphate synthase" evidence="8">
    <location>
        <begin position="1"/>
        <end position="154"/>
    </location>
</feature>
<dbReference type="PANTHER" id="PTHR43181">
    <property type="entry name" value="2-C-METHYL-D-ERYTHRITOL 2,4-CYCLODIPHOSPHATE SYNTHASE, CHLOROPLASTIC"/>
    <property type="match status" value="1"/>
</dbReference>
<proteinExistence type="inferred from homology"/>
<evidence type="ECO:0000256" key="3">
    <source>
        <dbReference type="ARBA" id="ARBA00022723"/>
    </source>
</evidence>
<dbReference type="EMBL" id="LR217715">
    <property type="protein sequence ID" value="VFP83365.1"/>
    <property type="molecule type" value="Genomic_DNA"/>
</dbReference>
<dbReference type="PANTHER" id="PTHR43181:SF1">
    <property type="entry name" value="2-C-METHYL-D-ERYTHRITOL 2,4-CYCLODIPHOSPHATE SYNTHASE, CHLOROPLASTIC"/>
    <property type="match status" value="1"/>
</dbReference>
<evidence type="ECO:0000256" key="1">
    <source>
        <dbReference type="ARBA" id="ARBA00008480"/>
    </source>
</evidence>
<comment type="function">
    <text evidence="6">Involved in the biosynthesis of isopentenyl diphosphate (IPP) and dimethylallyl diphosphate (DMAPP), two major building blocks of isoprenoid compounds. Catalyzes the conversion of 4-diphosphocytidyl-2-C-methyl-D-erythritol 2-phosphate (CDP-ME2P) to 2-C-methyl-D-erythritol 2,4-cyclodiphosphate (ME-CPP) with a corresponding release of cytidine 5-monophosphate (CMP).</text>
</comment>
<dbReference type="Pfam" id="PF02542">
    <property type="entry name" value="YgbB"/>
    <property type="match status" value="1"/>
</dbReference>
<dbReference type="InterPro" id="IPR036571">
    <property type="entry name" value="MECDP_synthase_sf"/>
</dbReference>
<dbReference type="RefSeq" id="WP_157988703.1">
    <property type="nucleotide sequence ID" value="NZ_LR217715.1"/>
</dbReference>
<feature type="binding site" evidence="6">
    <location>
        <position position="8"/>
    </location>
    <ligand>
        <name>a divalent metal cation</name>
        <dbReference type="ChEBI" id="CHEBI:60240"/>
    </ligand>
</feature>
<feature type="binding site" evidence="6">
    <location>
        <begin position="8"/>
        <end position="10"/>
    </location>
    <ligand>
        <name>4-CDP-2-C-methyl-D-erythritol 2-phosphate</name>
        <dbReference type="ChEBI" id="CHEBI:57919"/>
    </ligand>
</feature>
<dbReference type="UniPathway" id="UPA00056">
    <property type="reaction ID" value="UER00095"/>
</dbReference>
<organism evidence="9 10">
    <name type="scientific">Candidatus Erwinia haradaeae</name>
    <dbReference type="NCBI Taxonomy" id="1922217"/>
    <lineage>
        <taxon>Bacteria</taxon>
        <taxon>Pseudomonadati</taxon>
        <taxon>Pseudomonadota</taxon>
        <taxon>Gammaproteobacteria</taxon>
        <taxon>Enterobacterales</taxon>
        <taxon>Erwiniaceae</taxon>
        <taxon>Erwinia</taxon>
    </lineage>
</organism>
<comment type="catalytic activity">
    <reaction evidence="6 7">
        <text>4-CDP-2-C-methyl-D-erythritol 2-phosphate = 2-C-methyl-D-erythritol 2,4-cyclic diphosphate + CMP</text>
        <dbReference type="Rhea" id="RHEA:23864"/>
        <dbReference type="ChEBI" id="CHEBI:57919"/>
        <dbReference type="ChEBI" id="CHEBI:58483"/>
        <dbReference type="ChEBI" id="CHEBI:60377"/>
        <dbReference type="EC" id="4.6.1.12"/>
    </reaction>
</comment>
<dbReference type="NCBIfam" id="TIGR00151">
    <property type="entry name" value="ispF"/>
    <property type="match status" value="1"/>
</dbReference>
<dbReference type="OrthoDB" id="9804336at2"/>
<feature type="binding site" evidence="6">
    <location>
        <position position="142"/>
    </location>
    <ligand>
        <name>4-CDP-2-C-methyl-D-erythritol 2-phosphate</name>
        <dbReference type="ChEBI" id="CHEBI:57919"/>
    </ligand>
</feature>
<evidence type="ECO:0000256" key="4">
    <source>
        <dbReference type="ARBA" id="ARBA00023229"/>
    </source>
</evidence>
<feature type="site" description="Transition state stabilizer" evidence="6">
    <location>
        <position position="133"/>
    </location>
</feature>
<evidence type="ECO:0000313" key="10">
    <source>
        <dbReference type="Proteomes" id="UP000294368"/>
    </source>
</evidence>
<comment type="similarity">
    <text evidence="1 6 7">Belongs to the IspF family.</text>
</comment>
<sequence length="158" mass="17174">MRIGHGFDIHAFGGMKKLILCGVPIPHTRGLLAHSDGDVCVHALTDALLGAAALGDIGQLFPDTDPVYKDVSSRILLRKVVQMILEKNYSVNNVDMTIIAQTPKILPYIIQMRTHLAKDLGVKIDSVNVKSTTTDHLGFIGHNEGIACEAIALLMKHE</sequence>
<gene>
    <name evidence="6 9" type="primary">ispF</name>
    <name evidence="9" type="ORF">ERCIKOCA2762_619</name>
</gene>
<accession>A0A451DAT5</accession>
<dbReference type="AlphaFoldDB" id="A0A451DAT5"/>
<feature type="binding site" evidence="6">
    <location>
        <begin position="56"/>
        <end position="58"/>
    </location>
    <ligand>
        <name>4-CDP-2-C-methyl-D-erythritol 2-phosphate</name>
        <dbReference type="ChEBI" id="CHEBI:57919"/>
    </ligand>
</feature>
<feature type="binding site" evidence="6">
    <location>
        <begin position="34"/>
        <end position="35"/>
    </location>
    <ligand>
        <name>4-CDP-2-C-methyl-D-erythritol 2-phosphate</name>
        <dbReference type="ChEBI" id="CHEBI:57919"/>
    </ligand>
</feature>
<feature type="binding site" evidence="6">
    <location>
        <begin position="132"/>
        <end position="135"/>
    </location>
    <ligand>
        <name>4-CDP-2-C-methyl-D-erythritol 2-phosphate</name>
        <dbReference type="ChEBI" id="CHEBI:57919"/>
    </ligand>
</feature>
<comment type="pathway">
    <text evidence="6">Isoprenoid biosynthesis; isopentenyl diphosphate biosynthesis via DXP pathway; isopentenyl diphosphate from 1-deoxy-D-xylulose 5-phosphate: step 4/6.</text>
</comment>
<dbReference type="InterPro" id="IPR003526">
    <property type="entry name" value="MECDP_synthase"/>
</dbReference>
<keyword evidence="3 6" id="KW-0479">Metal-binding</keyword>
<evidence type="ECO:0000256" key="7">
    <source>
        <dbReference type="RuleBase" id="RU004395"/>
    </source>
</evidence>